<sequence length="751" mass="85860">MALIFLPILAWAHPAMELEQIYLDKGKDYTPRTQHLDQQGRAKFVNHLILEASPYLLQHAHNPVNWYPFSDEAFDKAKAENKPIFISIGYATCHWCHVMEEESFDDVEVAKFLNKHFISIKVDREIRPDVDATYMNVSQLINGSGGWPLNAVILPDGKAFFAGTYFPKPQLLDILSQIQTLWKNEKDSVINQANQIDNILNKVEAKTQGDIDKSIIPKAIQALLSNFDEMEGGFGEAPKFPHESMLLLLIDEQKRNPNDEQLNAITTTLDIMASGGFYDAVGGGFHRYSTDNTWLIPHFEKMLYNQAQLSLVYTRAYQLTHKPLYRRIAQQTLDYVLKEMQDKNGGFFSATDADSEGEEGTFFVWSINEIKRVLNKDEFKHFNQWFDLSSHTDFEGDHVIRFKDINDANVDDYKQIDGLLAKLYNVRIKREPPLTDNKVLLSWNALMVPSLIEAGKVFNEEKYTTAGLALADRLESFNKNAQLYRVSINNKLETNALFEDYAYLANAYLSVFDQTNEKNWLNRAVQLVNTMNEKFWDKERFGYNMTNDNKYLNTRYKESYDGAIPSANGIAYQVLVKLNNRTTEPSFIQQAEQLLGAFSADISQDPYSYSSFILGFNNATFTETANVQYAYQGRIRVHTQTLDNDELLVNLSLNPLWHINSNQPIQDSLIATKITNLDTQNWTLEDSTYPQGELAKLGFSKDQISIYKDQAKIGLKLKQHSKTYITPTLLLTLQACSDKVCLPPTTITLKP</sequence>
<keyword evidence="3" id="KW-0418">Kinase</keyword>
<evidence type="ECO:0000259" key="1">
    <source>
        <dbReference type="Pfam" id="PF03190"/>
    </source>
</evidence>
<dbReference type="AlphaFoldDB" id="A0A1W1DLC5"/>
<accession>A0A1W1DLC5</accession>
<evidence type="ECO:0000313" key="3">
    <source>
        <dbReference type="EMBL" id="SFV81996.1"/>
    </source>
</evidence>
<dbReference type="Pfam" id="PF11412">
    <property type="entry name" value="DsbD_N"/>
    <property type="match status" value="1"/>
</dbReference>
<dbReference type="InterPro" id="IPR028250">
    <property type="entry name" value="DsbDN"/>
</dbReference>
<dbReference type="GO" id="GO:0004798">
    <property type="term" value="F:dTMP kinase activity"/>
    <property type="evidence" value="ECO:0007669"/>
    <property type="project" value="UniProtKB-EC"/>
</dbReference>
<gene>
    <name evidence="3" type="ORF">MNB_SUP05-12-23</name>
</gene>
<dbReference type="Gene3D" id="3.40.30.10">
    <property type="entry name" value="Glutaredoxin"/>
    <property type="match status" value="1"/>
</dbReference>
<dbReference type="Gene3D" id="1.50.10.20">
    <property type="match status" value="1"/>
</dbReference>
<reference evidence="3" key="1">
    <citation type="submission" date="2016-10" db="EMBL/GenBank/DDBJ databases">
        <authorList>
            <person name="de Groot N.N."/>
        </authorList>
    </citation>
    <scope>NUCLEOTIDE SEQUENCE</scope>
</reference>
<dbReference type="CDD" id="cd02955">
    <property type="entry name" value="SSP411"/>
    <property type="match status" value="1"/>
</dbReference>
<dbReference type="Gene3D" id="1.50.10.10">
    <property type="match status" value="1"/>
</dbReference>
<dbReference type="InterPro" id="IPR024705">
    <property type="entry name" value="Ssp411"/>
</dbReference>
<dbReference type="PANTHER" id="PTHR42899:SF1">
    <property type="entry name" value="SPERMATOGENESIS-ASSOCIATED PROTEIN 20"/>
    <property type="match status" value="1"/>
</dbReference>
<dbReference type="InterPro" id="IPR008928">
    <property type="entry name" value="6-hairpin_glycosidase_sf"/>
</dbReference>
<dbReference type="Gene3D" id="2.60.40.1250">
    <property type="entry name" value="Thiol:disulfide interchange protein DsbD, N-terminal domain"/>
    <property type="match status" value="1"/>
</dbReference>
<dbReference type="SUPFAM" id="SSF52833">
    <property type="entry name" value="Thioredoxin-like"/>
    <property type="match status" value="1"/>
</dbReference>
<dbReference type="EMBL" id="FPHT01000211">
    <property type="protein sequence ID" value="SFV81996.1"/>
    <property type="molecule type" value="Genomic_DNA"/>
</dbReference>
<feature type="domain" description="Thiol:disulfide interchange protein DsbD N-terminal" evidence="2">
    <location>
        <begin position="639"/>
        <end position="748"/>
    </location>
</feature>
<dbReference type="GO" id="GO:0005975">
    <property type="term" value="P:carbohydrate metabolic process"/>
    <property type="evidence" value="ECO:0007669"/>
    <property type="project" value="InterPro"/>
</dbReference>
<protein>
    <submittedName>
        <fullName evidence="3">Thymidylate kinase</fullName>
        <ecNumber evidence="3">2.7.4.9</ecNumber>
    </submittedName>
</protein>
<feature type="domain" description="Spermatogenesis-associated protein 20-like TRX" evidence="1">
    <location>
        <begin position="46"/>
        <end position="200"/>
    </location>
</feature>
<dbReference type="InterPro" id="IPR004879">
    <property type="entry name" value="Ssp411-like_TRX"/>
</dbReference>
<dbReference type="InterPro" id="IPR036249">
    <property type="entry name" value="Thioredoxin-like_sf"/>
</dbReference>
<dbReference type="PIRSF" id="PIRSF006402">
    <property type="entry name" value="UCP006402_thioredoxin"/>
    <property type="match status" value="1"/>
</dbReference>
<dbReference type="InterPro" id="IPR036929">
    <property type="entry name" value="DsbDN_sf"/>
</dbReference>
<organism evidence="3">
    <name type="scientific">hydrothermal vent metagenome</name>
    <dbReference type="NCBI Taxonomy" id="652676"/>
    <lineage>
        <taxon>unclassified sequences</taxon>
        <taxon>metagenomes</taxon>
        <taxon>ecological metagenomes</taxon>
    </lineage>
</organism>
<dbReference type="Pfam" id="PF03190">
    <property type="entry name" value="Thioredox_DsbH"/>
    <property type="match status" value="1"/>
</dbReference>
<keyword evidence="3" id="KW-0808">Transferase</keyword>
<dbReference type="SUPFAM" id="SSF48208">
    <property type="entry name" value="Six-hairpin glycosidases"/>
    <property type="match status" value="1"/>
</dbReference>
<dbReference type="EC" id="2.7.4.9" evidence="3"/>
<dbReference type="PANTHER" id="PTHR42899">
    <property type="entry name" value="SPERMATOGENESIS-ASSOCIATED PROTEIN 20"/>
    <property type="match status" value="1"/>
</dbReference>
<dbReference type="InterPro" id="IPR012341">
    <property type="entry name" value="6hp_glycosidase-like_sf"/>
</dbReference>
<evidence type="ECO:0000259" key="2">
    <source>
        <dbReference type="Pfam" id="PF11412"/>
    </source>
</evidence>
<proteinExistence type="predicted"/>
<name>A0A1W1DLC5_9ZZZZ</name>